<dbReference type="SUPFAM" id="SSF103088">
    <property type="entry name" value="OmpA-like"/>
    <property type="match status" value="1"/>
</dbReference>
<sequence>MNIMKNIKILFIAFVLIGASSFGQTAKQKRAERQFNNFSFVKAINTYEKLVDTSFNEFYSMRKLADAYIMLRQPEKALPIYKEVVKQKNVPSEYFLYYAQTLRAAGDYEASKVWMKKYKESGNEQDSRVKSFFKNDDLASAIFNASEKNTLKKLPINTEFNEFGAVNLNDDIIFSSSRDEGVSIKRLYAWDKQPLLDIYKVSKEGGSVESTIQIGGEVNSIHHDGPAAFNKAGTKMYFSRNNYHEAKKINDEKGIMHVGIYTADLINGKWDNVKPTSLNNPNYIVYHPSLSEDGKKLYFASDMPGGIGGTDIYVSDVLEGGTLGTPVNLGNIINTEGNEVFPFVYQEEGTLYFSSDGHVGMGLLDVFVSVKDENNTIVNVINLGEPINSKKDDFAYYLLNEGREGYISSNRKGGAGGDDIYAFTRIPPLTLKGQIFDDVNNEPVAGAKVLLTRENGEEITYFITEEDGAYEHLIPRDEKFVLKGSKEKYQDVTKQFSSFGLEKEKEIIVDLNIPMKPIEDVVILADLETIYFDLDKYNIRPDAAIELDKVVALMNKYPEMVIRLESHTDSRANDDYNMVLSNNRAKSTYEYIISKGGIDSSRITKFEGFGESQLVNKCSNGVRCSEQEHQLNRRTEFIIIKMK</sequence>
<dbReference type="CDD" id="cd07185">
    <property type="entry name" value="OmpA_C-like"/>
    <property type="match status" value="1"/>
</dbReference>
<dbReference type="PANTHER" id="PTHR30329">
    <property type="entry name" value="STATOR ELEMENT OF FLAGELLAR MOTOR COMPLEX"/>
    <property type="match status" value="1"/>
</dbReference>
<dbReference type="InterPro" id="IPR006664">
    <property type="entry name" value="OMP_bac"/>
</dbReference>
<dbReference type="Proteomes" id="UP000198412">
    <property type="component" value="Unassembled WGS sequence"/>
</dbReference>
<dbReference type="PRINTS" id="PR01021">
    <property type="entry name" value="OMPADOMAIN"/>
</dbReference>
<gene>
    <name evidence="7" type="ORF">SAMN04488111_3275</name>
</gene>
<dbReference type="Gene3D" id="3.30.1330.60">
    <property type="entry name" value="OmpA-like domain"/>
    <property type="match status" value="1"/>
</dbReference>
<evidence type="ECO:0000259" key="6">
    <source>
        <dbReference type="PROSITE" id="PS51123"/>
    </source>
</evidence>
<dbReference type="InterPro" id="IPR011042">
    <property type="entry name" value="6-blade_b-propeller_TolB-like"/>
</dbReference>
<accession>A0A238ZFA8</accession>
<dbReference type="SUPFAM" id="SSF48452">
    <property type="entry name" value="TPR-like"/>
    <property type="match status" value="1"/>
</dbReference>
<evidence type="ECO:0000256" key="3">
    <source>
        <dbReference type="ARBA" id="ARBA00023237"/>
    </source>
</evidence>
<dbReference type="InterPro" id="IPR036737">
    <property type="entry name" value="OmpA-like_sf"/>
</dbReference>
<evidence type="ECO:0000256" key="4">
    <source>
        <dbReference type="PROSITE-ProRule" id="PRU00473"/>
    </source>
</evidence>
<dbReference type="GO" id="GO:0009279">
    <property type="term" value="C:cell outer membrane"/>
    <property type="evidence" value="ECO:0007669"/>
    <property type="project" value="UniProtKB-SubCell"/>
</dbReference>
<dbReference type="SUPFAM" id="SSF49464">
    <property type="entry name" value="Carboxypeptidase regulatory domain-like"/>
    <property type="match status" value="1"/>
</dbReference>
<dbReference type="SUPFAM" id="SSF82171">
    <property type="entry name" value="DPP6 N-terminal domain-like"/>
    <property type="match status" value="1"/>
</dbReference>
<feature type="chain" id="PRO_5012172832" evidence="5">
    <location>
        <begin position="27"/>
        <end position="643"/>
    </location>
</feature>
<organism evidence="7 8">
    <name type="scientific">Lutibacter flavus</name>
    <dbReference type="NCBI Taxonomy" id="691689"/>
    <lineage>
        <taxon>Bacteria</taxon>
        <taxon>Pseudomonadati</taxon>
        <taxon>Bacteroidota</taxon>
        <taxon>Flavobacteriia</taxon>
        <taxon>Flavobacteriales</taxon>
        <taxon>Flavobacteriaceae</taxon>
        <taxon>Lutibacter</taxon>
    </lineage>
</organism>
<comment type="subcellular location">
    <subcellularLocation>
        <location evidence="1">Cell outer membrane</location>
    </subcellularLocation>
</comment>
<feature type="signal peptide" evidence="5">
    <location>
        <begin position="1"/>
        <end position="26"/>
    </location>
</feature>
<evidence type="ECO:0000256" key="5">
    <source>
        <dbReference type="SAM" id="SignalP"/>
    </source>
</evidence>
<keyword evidence="3" id="KW-0998">Cell outer membrane</keyword>
<dbReference type="InterPro" id="IPR011659">
    <property type="entry name" value="WD40"/>
</dbReference>
<dbReference type="InterPro" id="IPR050330">
    <property type="entry name" value="Bact_OuterMem_StrucFunc"/>
</dbReference>
<dbReference type="PROSITE" id="PS51123">
    <property type="entry name" value="OMPA_2"/>
    <property type="match status" value="1"/>
</dbReference>
<dbReference type="InterPro" id="IPR008969">
    <property type="entry name" value="CarboxyPept-like_regulatory"/>
</dbReference>
<keyword evidence="2 4" id="KW-0472">Membrane</keyword>
<keyword evidence="8" id="KW-1185">Reference proteome</keyword>
<dbReference type="AlphaFoldDB" id="A0A238ZFA8"/>
<evidence type="ECO:0000313" key="8">
    <source>
        <dbReference type="Proteomes" id="UP000198412"/>
    </source>
</evidence>
<evidence type="ECO:0000256" key="2">
    <source>
        <dbReference type="ARBA" id="ARBA00023136"/>
    </source>
</evidence>
<dbReference type="PANTHER" id="PTHR30329:SF21">
    <property type="entry name" value="LIPOPROTEIN YIAD-RELATED"/>
    <property type="match status" value="1"/>
</dbReference>
<reference evidence="8" key="1">
    <citation type="submission" date="2017-06" db="EMBL/GenBank/DDBJ databases">
        <authorList>
            <person name="Varghese N."/>
            <person name="Submissions S."/>
        </authorList>
    </citation>
    <scope>NUCLEOTIDE SEQUENCE [LARGE SCALE GENOMIC DNA]</scope>
    <source>
        <strain evidence="8">DSM 27993</strain>
    </source>
</reference>
<dbReference type="Gene3D" id="2.60.40.1120">
    <property type="entry name" value="Carboxypeptidase-like, regulatory domain"/>
    <property type="match status" value="1"/>
</dbReference>
<dbReference type="Gene3D" id="1.25.40.10">
    <property type="entry name" value="Tetratricopeptide repeat domain"/>
    <property type="match status" value="1"/>
</dbReference>
<dbReference type="Pfam" id="PF07676">
    <property type="entry name" value="PD40"/>
    <property type="match status" value="1"/>
</dbReference>
<feature type="domain" description="OmpA-like" evidence="6">
    <location>
        <begin position="519"/>
        <end position="643"/>
    </location>
</feature>
<dbReference type="Pfam" id="PF00691">
    <property type="entry name" value="OmpA"/>
    <property type="match status" value="1"/>
</dbReference>
<dbReference type="InterPro" id="IPR006665">
    <property type="entry name" value="OmpA-like"/>
</dbReference>
<evidence type="ECO:0000256" key="1">
    <source>
        <dbReference type="ARBA" id="ARBA00004442"/>
    </source>
</evidence>
<dbReference type="InterPro" id="IPR011990">
    <property type="entry name" value="TPR-like_helical_dom_sf"/>
</dbReference>
<evidence type="ECO:0000313" key="7">
    <source>
        <dbReference type="EMBL" id="SNR81671.1"/>
    </source>
</evidence>
<protein>
    <submittedName>
        <fullName evidence="7">Outer membrane protein OmpA</fullName>
    </submittedName>
</protein>
<proteinExistence type="predicted"/>
<keyword evidence="5" id="KW-0732">Signal</keyword>
<dbReference type="EMBL" id="FZNX01000006">
    <property type="protein sequence ID" value="SNR81671.1"/>
    <property type="molecule type" value="Genomic_DNA"/>
</dbReference>
<dbReference type="Gene3D" id="2.120.10.30">
    <property type="entry name" value="TolB, C-terminal domain"/>
    <property type="match status" value="1"/>
</dbReference>
<name>A0A238ZFA8_9FLAO</name>